<protein>
    <recommendedName>
        <fullName evidence="5">Secreted protein</fullName>
    </recommendedName>
</protein>
<keyword evidence="2" id="KW-0732">Signal</keyword>
<feature type="region of interest" description="Disordered" evidence="1">
    <location>
        <begin position="19"/>
        <end position="39"/>
    </location>
</feature>
<organism evidence="3 4">
    <name type="scientific">Cryphonectria parasitica (strain ATCC 38755 / EP155)</name>
    <dbReference type="NCBI Taxonomy" id="660469"/>
    <lineage>
        <taxon>Eukaryota</taxon>
        <taxon>Fungi</taxon>
        <taxon>Dikarya</taxon>
        <taxon>Ascomycota</taxon>
        <taxon>Pezizomycotina</taxon>
        <taxon>Sordariomycetes</taxon>
        <taxon>Sordariomycetidae</taxon>
        <taxon>Diaporthales</taxon>
        <taxon>Cryphonectriaceae</taxon>
        <taxon>Cryphonectria-Endothia species complex</taxon>
        <taxon>Cryphonectria</taxon>
    </lineage>
</organism>
<comment type="caution">
    <text evidence="3">The sequence shown here is derived from an EMBL/GenBank/DDBJ whole genome shotgun (WGS) entry which is preliminary data.</text>
</comment>
<dbReference type="Proteomes" id="UP000803844">
    <property type="component" value="Unassembled WGS sequence"/>
</dbReference>
<evidence type="ECO:0000313" key="4">
    <source>
        <dbReference type="Proteomes" id="UP000803844"/>
    </source>
</evidence>
<dbReference type="RefSeq" id="XP_040779245.1">
    <property type="nucleotide sequence ID" value="XM_040923016.1"/>
</dbReference>
<evidence type="ECO:0000256" key="1">
    <source>
        <dbReference type="SAM" id="MobiDB-lite"/>
    </source>
</evidence>
<feature type="signal peptide" evidence="2">
    <location>
        <begin position="1"/>
        <end position="18"/>
    </location>
</feature>
<reference evidence="3" key="1">
    <citation type="journal article" date="2020" name="Phytopathology">
        <title>Genome sequence of the chestnut blight fungus Cryphonectria parasitica EP155: A fundamental resource for an archetypical invasive plant pathogen.</title>
        <authorList>
            <person name="Crouch J.A."/>
            <person name="Dawe A."/>
            <person name="Aerts A."/>
            <person name="Barry K."/>
            <person name="Churchill A.C.L."/>
            <person name="Grimwood J."/>
            <person name="Hillman B."/>
            <person name="Milgroom M.G."/>
            <person name="Pangilinan J."/>
            <person name="Smith M."/>
            <person name="Salamov A."/>
            <person name="Schmutz J."/>
            <person name="Yadav J."/>
            <person name="Grigoriev I.V."/>
            <person name="Nuss D."/>
        </authorList>
    </citation>
    <scope>NUCLEOTIDE SEQUENCE</scope>
    <source>
        <strain evidence="3">EP155</strain>
    </source>
</reference>
<feature type="chain" id="PRO_5040507430" description="Secreted protein" evidence="2">
    <location>
        <begin position="19"/>
        <end position="83"/>
    </location>
</feature>
<evidence type="ECO:0000313" key="3">
    <source>
        <dbReference type="EMBL" id="KAF3768284.1"/>
    </source>
</evidence>
<dbReference type="EMBL" id="MU032345">
    <property type="protein sequence ID" value="KAF3768284.1"/>
    <property type="molecule type" value="Genomic_DNA"/>
</dbReference>
<evidence type="ECO:0000256" key="2">
    <source>
        <dbReference type="SAM" id="SignalP"/>
    </source>
</evidence>
<name>A0A9P4Y8C5_CRYP1</name>
<evidence type="ECO:0008006" key="5">
    <source>
        <dbReference type="Google" id="ProtNLM"/>
    </source>
</evidence>
<dbReference type="AlphaFoldDB" id="A0A9P4Y8C5"/>
<proteinExistence type="predicted"/>
<gene>
    <name evidence="3" type="ORF">M406DRAFT_354876</name>
</gene>
<keyword evidence="4" id="KW-1185">Reference proteome</keyword>
<dbReference type="GeneID" id="63840145"/>
<sequence length="83" mass="9023">MDFAVCLLLHVVAPLGSAMDETVGSSPRRRHSGQDSGCSKIGSCLLWWWCLVMDDGRMGFAVHRSTSPSSRAAIPQRPPRLLG</sequence>
<accession>A0A9P4Y8C5</accession>